<sequence length="735" mass="83973">MNLNIREIISTHGLLPLVPLTGYSKTPFCQWSKGETWIKNIDGCNIKKFSWINKENQQKQGQVTGFSLLLGQKSNITVIDLDIGHSDNINGIDSFKSLIKDLPKEDIEIIKSTFTVQSPRGGYHLYFKYVNGIKGTVDYFKDIDKPGIDVRTEGNLVPIPGTKIQLDRKSIATYSIKNDSEIKPMPKSLIDLFKQHQNKPIRPLTDTKNTIKSKYYKVINEGEGRDNTLISWLGHIIKFNPNLRNTNELIPLAEMYNLRYLDPPLDSNTIVEKVNSVLKYADPIYINEKGKIIPYELSKFISTQNIVISDSLNSYIYRDNYYKEVENDFYSEIDKLVDNKELIKMNMVNEVAEQIKKQNNISVIENSRGYINFKNGLLDIKNRKLIPHTKEIVTLGQINGSYIQEKSDITGTRFEKFLNTSLTSDLIPVVQEMLGVCLYPLTDKVSYFYFLTGEGRNGKGILLDIILNIIPSNFRSGISIKDYDTRFSNSSIKGKSINICTDDPTTRLEGVGNLKAVTAGEGIFVEKKGKDGIMIKAILTHISAINDLPSMQEKTNALFDRMIVIPFNKTFGTKEEVDLGEKDMLKDPNLKTDIINNELDIIIAWAIIGLFRIIDNNYEFTICKTIKEKKEEYRSDVDSVRQWANLYYKPITPTCNEDYMKGSALLNIYKAWCSREGVKEVGRNSFYKSMNRLFKGQLKEIHKQQYYAIELIKEPSTAFEDIGTSKDIKIFKVPN</sequence>
<dbReference type="InterPro" id="IPR045455">
    <property type="entry name" value="NrS-1_pol-like_helicase"/>
</dbReference>
<dbReference type="CDD" id="cd04859">
    <property type="entry name" value="Prim_Pol"/>
    <property type="match status" value="1"/>
</dbReference>
<keyword evidence="3" id="KW-0067">ATP-binding</keyword>
<dbReference type="SMART" id="SM00943">
    <property type="entry name" value="Prim-Pol"/>
    <property type="match status" value="1"/>
</dbReference>
<keyword evidence="1" id="KW-0547">Nucleotide-binding</keyword>
<dbReference type="InterPro" id="IPR051620">
    <property type="entry name" value="ORF904-like_C"/>
</dbReference>
<dbReference type="Proteomes" id="UP000190973">
    <property type="component" value="Unassembled WGS sequence"/>
</dbReference>
<gene>
    <name evidence="5" type="ORF">CLBCK_18610</name>
</gene>
<dbReference type="GO" id="GO:0016787">
    <property type="term" value="F:hydrolase activity"/>
    <property type="evidence" value="ECO:0007669"/>
    <property type="project" value="UniProtKB-KW"/>
</dbReference>
<dbReference type="Pfam" id="PF08706">
    <property type="entry name" value="D5_N"/>
    <property type="match status" value="1"/>
</dbReference>
<dbReference type="PANTHER" id="PTHR35372">
    <property type="entry name" value="ATP BINDING PROTEIN-RELATED"/>
    <property type="match status" value="1"/>
</dbReference>
<reference evidence="5 6" key="1">
    <citation type="submission" date="2016-05" db="EMBL/GenBank/DDBJ databases">
        <title>Microbial solvent formation.</title>
        <authorList>
            <person name="Poehlein A."/>
            <person name="Montoya Solano J.D."/>
            <person name="Flitsch S."/>
            <person name="Krabben P."/>
            <person name="Duerre P."/>
            <person name="Daniel R."/>
        </authorList>
    </citation>
    <scope>NUCLEOTIDE SEQUENCE [LARGE SCALE GENOMIC DNA]</scope>
    <source>
        <strain evidence="5 6">DSM 53</strain>
    </source>
</reference>
<dbReference type="PANTHER" id="PTHR35372:SF2">
    <property type="entry name" value="SF3 HELICASE DOMAIN-CONTAINING PROTEIN"/>
    <property type="match status" value="1"/>
</dbReference>
<name>A0A1S8SA63_CLOBE</name>
<dbReference type="GO" id="GO:0005524">
    <property type="term" value="F:ATP binding"/>
    <property type="evidence" value="ECO:0007669"/>
    <property type="project" value="UniProtKB-KW"/>
</dbReference>
<dbReference type="NCBIfam" id="TIGR01613">
    <property type="entry name" value="primase_Cterm"/>
    <property type="match status" value="1"/>
</dbReference>
<dbReference type="Pfam" id="PF19263">
    <property type="entry name" value="DUF5906"/>
    <property type="match status" value="1"/>
</dbReference>
<dbReference type="Gene3D" id="3.40.50.300">
    <property type="entry name" value="P-loop containing nucleotide triphosphate hydrolases"/>
    <property type="match status" value="1"/>
</dbReference>
<evidence type="ECO:0000313" key="6">
    <source>
        <dbReference type="Proteomes" id="UP000190973"/>
    </source>
</evidence>
<dbReference type="InterPro" id="IPR027417">
    <property type="entry name" value="P-loop_NTPase"/>
</dbReference>
<feature type="domain" description="SF3 helicase" evidence="4">
    <location>
        <begin position="425"/>
        <end position="580"/>
    </location>
</feature>
<dbReference type="RefSeq" id="WP_077838501.1">
    <property type="nucleotide sequence ID" value="NZ_JABTAE010000001.1"/>
</dbReference>
<organism evidence="5 6">
    <name type="scientific">Clostridium beijerinckii</name>
    <name type="common">Clostridium MP</name>
    <dbReference type="NCBI Taxonomy" id="1520"/>
    <lineage>
        <taxon>Bacteria</taxon>
        <taxon>Bacillati</taxon>
        <taxon>Bacillota</taxon>
        <taxon>Clostridia</taxon>
        <taxon>Eubacteriales</taxon>
        <taxon>Clostridiaceae</taxon>
        <taxon>Clostridium</taxon>
    </lineage>
</organism>
<dbReference type="InterPro" id="IPR014015">
    <property type="entry name" value="Helicase_SF3_DNA-vir"/>
</dbReference>
<evidence type="ECO:0000313" key="5">
    <source>
        <dbReference type="EMBL" id="OOM62323.1"/>
    </source>
</evidence>
<accession>A0A1S8SA63</accession>
<evidence type="ECO:0000256" key="1">
    <source>
        <dbReference type="ARBA" id="ARBA00022741"/>
    </source>
</evidence>
<evidence type="ECO:0000256" key="3">
    <source>
        <dbReference type="ARBA" id="ARBA00022840"/>
    </source>
</evidence>
<evidence type="ECO:0000256" key="2">
    <source>
        <dbReference type="ARBA" id="ARBA00022801"/>
    </source>
</evidence>
<dbReference type="InterPro" id="IPR014818">
    <property type="entry name" value="Phage/plasmid_primase_P4_C"/>
</dbReference>
<dbReference type="SUPFAM" id="SSF56747">
    <property type="entry name" value="Prim-pol domain"/>
    <property type="match status" value="1"/>
</dbReference>
<dbReference type="InterPro" id="IPR006500">
    <property type="entry name" value="Helicase_put_C_phage/plasmid"/>
</dbReference>
<comment type="caution">
    <text evidence="5">The sequence shown here is derived from an EMBL/GenBank/DDBJ whole genome shotgun (WGS) entry which is preliminary data.</text>
</comment>
<dbReference type="AlphaFoldDB" id="A0A1S8SA63"/>
<protein>
    <recommendedName>
        <fullName evidence="4">SF3 helicase domain-containing protein</fullName>
    </recommendedName>
</protein>
<dbReference type="PROSITE" id="PS51206">
    <property type="entry name" value="SF3_HELICASE_1"/>
    <property type="match status" value="1"/>
</dbReference>
<keyword evidence="2" id="KW-0378">Hydrolase</keyword>
<evidence type="ECO:0000259" key="4">
    <source>
        <dbReference type="PROSITE" id="PS51206"/>
    </source>
</evidence>
<dbReference type="InterPro" id="IPR015330">
    <property type="entry name" value="DNA_primase/pol_bifunc_N"/>
</dbReference>
<dbReference type="SUPFAM" id="SSF52540">
    <property type="entry name" value="P-loop containing nucleoside triphosphate hydrolases"/>
    <property type="match status" value="1"/>
</dbReference>
<dbReference type="Pfam" id="PF09250">
    <property type="entry name" value="Prim-Pol"/>
    <property type="match status" value="1"/>
</dbReference>
<dbReference type="EMBL" id="LZZI01000025">
    <property type="protein sequence ID" value="OOM62323.1"/>
    <property type="molecule type" value="Genomic_DNA"/>
</dbReference>
<proteinExistence type="predicted"/>